<accession>A0ABV7E5D1</accession>
<evidence type="ECO:0000313" key="3">
    <source>
        <dbReference type="Proteomes" id="UP001595456"/>
    </source>
</evidence>
<reference evidence="3" key="1">
    <citation type="journal article" date="2019" name="Int. J. Syst. Evol. Microbiol.">
        <title>The Global Catalogue of Microorganisms (GCM) 10K type strain sequencing project: providing services to taxonomists for standard genome sequencing and annotation.</title>
        <authorList>
            <consortium name="The Broad Institute Genomics Platform"/>
            <consortium name="The Broad Institute Genome Sequencing Center for Infectious Disease"/>
            <person name="Wu L."/>
            <person name="Ma J."/>
        </authorList>
    </citation>
    <scope>NUCLEOTIDE SEQUENCE [LARGE SCALE GENOMIC DNA]</scope>
    <source>
        <strain evidence="3">KCTC 52607</strain>
    </source>
</reference>
<dbReference type="RefSeq" id="WP_336925708.1">
    <property type="nucleotide sequence ID" value="NZ_JBANRO010000005.1"/>
</dbReference>
<feature type="compositionally biased region" description="Basic and acidic residues" evidence="1">
    <location>
        <begin position="97"/>
        <end position="109"/>
    </location>
</feature>
<dbReference type="Pfam" id="PF02482">
    <property type="entry name" value="Ribosomal_S30AE"/>
    <property type="match status" value="1"/>
</dbReference>
<dbReference type="EMBL" id="JBHRST010000004">
    <property type="protein sequence ID" value="MFC3096812.1"/>
    <property type="molecule type" value="Genomic_DNA"/>
</dbReference>
<dbReference type="Gene3D" id="3.30.160.100">
    <property type="entry name" value="Ribosome hibernation promotion factor-like"/>
    <property type="match status" value="1"/>
</dbReference>
<dbReference type="Proteomes" id="UP001595456">
    <property type="component" value="Unassembled WGS sequence"/>
</dbReference>
<organism evidence="2 3">
    <name type="scientific">Alteraurantiacibacter palmitatis</name>
    <dbReference type="NCBI Taxonomy" id="2054628"/>
    <lineage>
        <taxon>Bacteria</taxon>
        <taxon>Pseudomonadati</taxon>
        <taxon>Pseudomonadota</taxon>
        <taxon>Alphaproteobacteria</taxon>
        <taxon>Sphingomonadales</taxon>
        <taxon>Erythrobacteraceae</taxon>
        <taxon>Alteraurantiacibacter</taxon>
    </lineage>
</organism>
<name>A0ABV7E5D1_9SPHN</name>
<evidence type="ECO:0000256" key="1">
    <source>
        <dbReference type="SAM" id="MobiDB-lite"/>
    </source>
</evidence>
<proteinExistence type="predicted"/>
<dbReference type="InterPro" id="IPR003489">
    <property type="entry name" value="RHF/RaiA"/>
</dbReference>
<protein>
    <submittedName>
        <fullName evidence="2">HPF/RaiA family ribosome-associated protein</fullName>
    </submittedName>
</protein>
<gene>
    <name evidence="2" type="ORF">ACFODU_03210</name>
</gene>
<sequence length="116" mass="12593">MEFHFNTDSSVMGTENVAERVEAQVRDRLSRFAERLTRIEVHISDTNGRKGGGDDVRCLIEARPRGGDPLSATAHEGDVDSAARAASSKLVTVLETHFGKADRHPRPDRSIPAGGV</sequence>
<dbReference type="SUPFAM" id="SSF69754">
    <property type="entry name" value="Ribosome binding protein Y (YfiA homologue)"/>
    <property type="match status" value="1"/>
</dbReference>
<feature type="region of interest" description="Disordered" evidence="1">
    <location>
        <begin position="97"/>
        <end position="116"/>
    </location>
</feature>
<comment type="caution">
    <text evidence="2">The sequence shown here is derived from an EMBL/GenBank/DDBJ whole genome shotgun (WGS) entry which is preliminary data.</text>
</comment>
<evidence type="ECO:0000313" key="2">
    <source>
        <dbReference type="EMBL" id="MFC3096812.1"/>
    </source>
</evidence>
<dbReference type="InterPro" id="IPR036567">
    <property type="entry name" value="RHF-like"/>
</dbReference>
<keyword evidence="3" id="KW-1185">Reference proteome</keyword>